<comment type="caution">
    <text evidence="1">The sequence shown here is derived from an EMBL/GenBank/DDBJ whole genome shotgun (WGS) entry which is preliminary data.</text>
</comment>
<organism evidence="1 2">
    <name type="scientific">Tetraparma gracilis</name>
    <dbReference type="NCBI Taxonomy" id="2962635"/>
    <lineage>
        <taxon>Eukaryota</taxon>
        <taxon>Sar</taxon>
        <taxon>Stramenopiles</taxon>
        <taxon>Ochrophyta</taxon>
        <taxon>Bolidophyceae</taxon>
        <taxon>Parmales</taxon>
        <taxon>Triparmaceae</taxon>
        <taxon>Tetraparma</taxon>
    </lineage>
</organism>
<evidence type="ECO:0000313" key="2">
    <source>
        <dbReference type="Proteomes" id="UP001165060"/>
    </source>
</evidence>
<dbReference type="Proteomes" id="UP001165060">
    <property type="component" value="Unassembled WGS sequence"/>
</dbReference>
<accession>A0ABQ6MDI9</accession>
<name>A0ABQ6MDI9_9STRA</name>
<evidence type="ECO:0000313" key="1">
    <source>
        <dbReference type="EMBL" id="GMI24316.1"/>
    </source>
</evidence>
<dbReference type="EMBL" id="BRYB01005422">
    <property type="protein sequence ID" value="GMI24316.1"/>
    <property type="molecule type" value="Genomic_DNA"/>
</dbReference>
<sequence>MAGAPSSFAFCPRPSSLQVHSPPAPPFVLSLPPGHGCVAGWLFRSPTSLLLASTRGHLVVAACSPTEPWRETATYRLLPPAAGPVVSLSHDPLSNLAALAARSAVAVLDLSAGGAHAPACVRRGEFPGERVRRVSFAGEAGLIVGTLEGAAHACECTRGAGVDWAGLRGGAGEALGDGGGGWGAGGFWGVVAAFLAFYVAAVGLPAST</sequence>
<keyword evidence="2" id="KW-1185">Reference proteome</keyword>
<protein>
    <submittedName>
        <fullName evidence="1">Uncharacterized protein</fullName>
    </submittedName>
</protein>
<gene>
    <name evidence="1" type="ORF">TeGR_g6948</name>
</gene>
<proteinExistence type="predicted"/>
<reference evidence="1 2" key="1">
    <citation type="journal article" date="2023" name="Commun. Biol.">
        <title>Genome analysis of Parmales, the sister group of diatoms, reveals the evolutionary specialization of diatoms from phago-mixotrophs to photoautotrophs.</title>
        <authorList>
            <person name="Ban H."/>
            <person name="Sato S."/>
            <person name="Yoshikawa S."/>
            <person name="Yamada K."/>
            <person name="Nakamura Y."/>
            <person name="Ichinomiya M."/>
            <person name="Sato N."/>
            <person name="Blanc-Mathieu R."/>
            <person name="Endo H."/>
            <person name="Kuwata A."/>
            <person name="Ogata H."/>
        </authorList>
    </citation>
    <scope>NUCLEOTIDE SEQUENCE [LARGE SCALE GENOMIC DNA]</scope>
</reference>